<keyword evidence="5 12" id="KW-0812">Transmembrane</keyword>
<feature type="transmembrane region" description="Helical" evidence="13">
    <location>
        <begin position="503"/>
        <end position="521"/>
    </location>
</feature>
<evidence type="ECO:0000256" key="6">
    <source>
        <dbReference type="ARBA" id="ARBA00022989"/>
    </source>
</evidence>
<evidence type="ECO:0000256" key="10">
    <source>
        <dbReference type="ARBA" id="ARBA00023201"/>
    </source>
</evidence>
<keyword evidence="4 12" id="KW-0894">Sodium channel</keyword>
<dbReference type="Proteomes" id="UP000827092">
    <property type="component" value="Unassembled WGS sequence"/>
</dbReference>
<proteinExistence type="inferred from homology"/>
<keyword evidence="15" id="KW-1185">Reference proteome</keyword>
<dbReference type="PRINTS" id="PR01078">
    <property type="entry name" value="AMINACHANNEL"/>
</dbReference>
<keyword evidence="6 13" id="KW-1133">Transmembrane helix</keyword>
<keyword evidence="10 12" id="KW-0739">Sodium transport</keyword>
<evidence type="ECO:0000256" key="7">
    <source>
        <dbReference type="ARBA" id="ARBA00023053"/>
    </source>
</evidence>
<keyword evidence="3 12" id="KW-0813">Transport</keyword>
<keyword evidence="11 12" id="KW-0407">Ion channel</keyword>
<dbReference type="EMBL" id="JAFNEN010000575">
    <property type="protein sequence ID" value="KAG8180216.1"/>
    <property type="molecule type" value="Genomic_DNA"/>
</dbReference>
<evidence type="ECO:0000313" key="14">
    <source>
        <dbReference type="EMBL" id="KAG8180216.1"/>
    </source>
</evidence>
<keyword evidence="9 13" id="KW-0472">Membrane</keyword>
<evidence type="ECO:0000256" key="1">
    <source>
        <dbReference type="ARBA" id="ARBA00004141"/>
    </source>
</evidence>
<keyword evidence="7" id="KW-0915">Sodium</keyword>
<evidence type="ECO:0000256" key="11">
    <source>
        <dbReference type="ARBA" id="ARBA00023303"/>
    </source>
</evidence>
<reference evidence="14 15" key="1">
    <citation type="journal article" date="2022" name="Nat. Ecol. Evol.">
        <title>A masculinizing supergene underlies an exaggerated male reproductive morph in a spider.</title>
        <authorList>
            <person name="Hendrickx F."/>
            <person name="De Corte Z."/>
            <person name="Sonet G."/>
            <person name="Van Belleghem S.M."/>
            <person name="Kostlbacher S."/>
            <person name="Vangestel C."/>
        </authorList>
    </citation>
    <scope>NUCLEOTIDE SEQUENCE [LARGE SCALE GENOMIC DNA]</scope>
    <source>
        <strain evidence="14">W744_W776</strain>
    </source>
</reference>
<evidence type="ECO:0000256" key="4">
    <source>
        <dbReference type="ARBA" id="ARBA00022461"/>
    </source>
</evidence>
<accession>A0AAV6U8D8</accession>
<dbReference type="AlphaFoldDB" id="A0AAV6U8D8"/>
<evidence type="ECO:0000313" key="15">
    <source>
        <dbReference type="Proteomes" id="UP000827092"/>
    </source>
</evidence>
<dbReference type="Pfam" id="PF00858">
    <property type="entry name" value="ASC"/>
    <property type="match status" value="1"/>
</dbReference>
<protein>
    <submittedName>
        <fullName evidence="14">Uncharacterized protein</fullName>
    </submittedName>
</protein>
<evidence type="ECO:0000256" key="3">
    <source>
        <dbReference type="ARBA" id="ARBA00022448"/>
    </source>
</evidence>
<name>A0AAV6U8D8_9ARAC</name>
<gene>
    <name evidence="14" type="ORF">JTE90_016493</name>
</gene>
<comment type="similarity">
    <text evidence="2 12">Belongs to the amiloride-sensitive sodium channel (TC 1.A.6) family.</text>
</comment>
<feature type="transmembrane region" description="Helical" evidence="13">
    <location>
        <begin position="461"/>
        <end position="482"/>
    </location>
</feature>
<dbReference type="PANTHER" id="PTHR11690">
    <property type="entry name" value="AMILORIDE-SENSITIVE SODIUM CHANNEL-RELATED"/>
    <property type="match status" value="1"/>
</dbReference>
<comment type="caution">
    <text evidence="14">The sequence shown here is derived from an EMBL/GenBank/DDBJ whole genome shotgun (WGS) entry which is preliminary data.</text>
</comment>
<keyword evidence="8 12" id="KW-0406">Ion transport</keyword>
<evidence type="ECO:0000256" key="9">
    <source>
        <dbReference type="ARBA" id="ARBA00023136"/>
    </source>
</evidence>
<dbReference type="Gene3D" id="1.10.287.770">
    <property type="entry name" value="YojJ-like"/>
    <property type="match status" value="1"/>
</dbReference>
<evidence type="ECO:0000256" key="8">
    <source>
        <dbReference type="ARBA" id="ARBA00023065"/>
    </source>
</evidence>
<dbReference type="GO" id="GO:0005886">
    <property type="term" value="C:plasma membrane"/>
    <property type="evidence" value="ECO:0007669"/>
    <property type="project" value="TreeGrafter"/>
</dbReference>
<evidence type="ECO:0000256" key="13">
    <source>
        <dbReference type="SAM" id="Phobius"/>
    </source>
</evidence>
<evidence type="ECO:0000256" key="12">
    <source>
        <dbReference type="RuleBase" id="RU000679"/>
    </source>
</evidence>
<dbReference type="GO" id="GO:0015280">
    <property type="term" value="F:ligand-gated sodium channel activity"/>
    <property type="evidence" value="ECO:0007669"/>
    <property type="project" value="TreeGrafter"/>
</dbReference>
<dbReference type="InterPro" id="IPR001873">
    <property type="entry name" value="ENaC"/>
</dbReference>
<comment type="subcellular location">
    <subcellularLocation>
        <location evidence="1">Membrane</location>
        <topology evidence="1">Multi-pass membrane protein</topology>
    </subcellularLocation>
</comment>
<sequence length="522" mass="60645">MDWETQAVTVNVRQDTVTVEQPRAIVYTCVGGICAKKDPSPDEMDSESHWDSYPVPDPIDDCGQRKNSKMSILCKLLKTAIFLLCVAGFACQLTEYLMYFITHPTVISMEVEKPKTFIAPAFTICNTNPYNRCEKPQNISSFCERKPHYCKKDMVDFKIPKEMYYWPNVLSPNSTSQQLSRKDVDELGQDASSFNAYYDPKKDRKVFFESPPLSNRRPLSCWIRNNRLESDPELPETKFEESGYTHLGRLKLNLEEDETFDPRSNPRVTFAVHSPFAPLNPHFHGELLRPGNLYNVHVSLEEERLLPYPYQTDCIDYNDMWVKNNRSGPRSHQMCERSCLMKISMEYHGCVHGVEMYDDPKGICDENVSRVIRNGERYIQEVEMWQKLRECQKHCKMECTKRKYPYTVIERQDLNSVTDRYGRHFIVIDIFVDDPEIKVVYHRPRYMDIEVFSYIGGFTGLWLGVSVWSVTGIIGCSISRIFHSCRGDNSQPKIQKTKHRPKTIFHAPPLPFGTLVLIFIAL</sequence>
<evidence type="ECO:0000256" key="5">
    <source>
        <dbReference type="ARBA" id="ARBA00022692"/>
    </source>
</evidence>
<organism evidence="14 15">
    <name type="scientific">Oedothorax gibbosus</name>
    <dbReference type="NCBI Taxonomy" id="931172"/>
    <lineage>
        <taxon>Eukaryota</taxon>
        <taxon>Metazoa</taxon>
        <taxon>Ecdysozoa</taxon>
        <taxon>Arthropoda</taxon>
        <taxon>Chelicerata</taxon>
        <taxon>Arachnida</taxon>
        <taxon>Araneae</taxon>
        <taxon>Araneomorphae</taxon>
        <taxon>Entelegynae</taxon>
        <taxon>Araneoidea</taxon>
        <taxon>Linyphiidae</taxon>
        <taxon>Erigoninae</taxon>
        <taxon>Oedothorax</taxon>
    </lineage>
</organism>
<evidence type="ECO:0000256" key="2">
    <source>
        <dbReference type="ARBA" id="ARBA00007193"/>
    </source>
</evidence>
<feature type="transmembrane region" description="Helical" evidence="13">
    <location>
        <begin position="76"/>
        <end position="101"/>
    </location>
</feature>